<proteinExistence type="predicted"/>
<reference evidence="1 2" key="1">
    <citation type="journal article" date="2022" name="Syst. Appl. Microbiol.">
        <title>Rhodopirellula aestuarii sp. nov., a novel member of the genus Rhodopirellula isolated from brackish sediments collected in the Tagus River estuary, Portugal.</title>
        <authorList>
            <person name="Vitorino I.R."/>
            <person name="Klimek D."/>
            <person name="Calusinska M."/>
            <person name="Lobo-da-Cunha A."/>
            <person name="Vasconcelos V."/>
            <person name="Lage O.M."/>
        </authorList>
    </citation>
    <scope>NUCLEOTIDE SEQUENCE [LARGE SCALE GENOMIC DNA]</scope>
    <source>
        <strain evidence="1 2">ICT_H3.1</strain>
    </source>
</reference>
<evidence type="ECO:0000313" key="2">
    <source>
        <dbReference type="Proteomes" id="UP001202961"/>
    </source>
</evidence>
<dbReference type="RefSeq" id="WP_250933066.1">
    <property type="nucleotide sequence ID" value="NZ_JAMQBK010000104.1"/>
</dbReference>
<keyword evidence="2" id="KW-1185">Reference proteome</keyword>
<accession>A0ABT0UDN9</accession>
<evidence type="ECO:0000313" key="1">
    <source>
        <dbReference type="EMBL" id="MCM2374844.1"/>
    </source>
</evidence>
<gene>
    <name evidence="1" type="ORF">NB063_29835</name>
</gene>
<dbReference type="EMBL" id="JAMQBK010000104">
    <property type="protein sequence ID" value="MCM2374844.1"/>
    <property type="molecule type" value="Genomic_DNA"/>
</dbReference>
<dbReference type="Proteomes" id="UP001202961">
    <property type="component" value="Unassembled WGS sequence"/>
</dbReference>
<protein>
    <submittedName>
        <fullName evidence="1">Uncharacterized protein</fullName>
    </submittedName>
</protein>
<comment type="caution">
    <text evidence="1">The sequence shown here is derived from an EMBL/GenBank/DDBJ whole genome shotgun (WGS) entry which is preliminary data.</text>
</comment>
<name>A0ABT0UDN9_9BACT</name>
<sequence>MNIHYGMAAFLVSLTAVLGPFLQSQHAYGQNAQLASCGGPACGGSIYGAPAIGGACSSGGFSTLPYGGPSAADTAFLYESGYQGGGYQSPTYSGGGCGGTGYSGSGAMMGTGSVYSDGYTLGAASGSTTYAPTGVNACGGGGLIVEGNAAYGQPFAAASVSSMQACEPGMLGAGVLGNFAAGSYGGFEFLWLRANFGQNVALIIDPPVGNTLVPFDYQSDLSPRAWLGWQSCRGTGVRFTYFGFDDSADPVSVTAVAGATPVFVNVFGAGSNLTRNANANVGETLTSQHQLKLQTYDIEATQQFCFASTQAMFGLGVRIAEMDQLLRADVHDAGGAAQEAVTNDLEFRGAGPTASLWLTRPIMSSRLSFYSNLRGAFLIGDTDQRIYEMKGAYTTELEDRAVHREILTNAECSVGLQFGQSLTPRCGCFLRVGYEAQVWLDAGGPVNSDSAIGLDGVTFATGLAL</sequence>
<organism evidence="1 2">
    <name type="scientific">Aporhodopirellula aestuarii</name>
    <dbReference type="NCBI Taxonomy" id="2950107"/>
    <lineage>
        <taxon>Bacteria</taxon>
        <taxon>Pseudomonadati</taxon>
        <taxon>Planctomycetota</taxon>
        <taxon>Planctomycetia</taxon>
        <taxon>Pirellulales</taxon>
        <taxon>Pirellulaceae</taxon>
        <taxon>Aporhodopirellula</taxon>
    </lineage>
</organism>